<dbReference type="Gene3D" id="1.10.3720.10">
    <property type="entry name" value="MetI-like"/>
    <property type="match status" value="1"/>
</dbReference>
<dbReference type="Proteomes" id="UP000830835">
    <property type="component" value="Unassembled WGS sequence"/>
</dbReference>
<evidence type="ECO:0000313" key="10">
    <source>
        <dbReference type="EMBL" id="MCJ2543108.1"/>
    </source>
</evidence>
<dbReference type="InterPro" id="IPR035906">
    <property type="entry name" value="MetI-like_sf"/>
</dbReference>
<reference evidence="10" key="1">
    <citation type="submission" date="2021-02" db="EMBL/GenBank/DDBJ databases">
        <title>The CRISPR/cas machinery reduction and long-range gene transfer in the hot spring cyanobacterium Synechococcus.</title>
        <authorList>
            <person name="Dvorak P."/>
            <person name="Jahodarova E."/>
            <person name="Hasler P."/>
            <person name="Poulickova A."/>
        </authorList>
    </citation>
    <scope>NUCLEOTIDE SEQUENCE</scope>
    <source>
        <strain evidence="10">Rupite</strain>
    </source>
</reference>
<feature type="transmembrane region" description="Helical" evidence="8">
    <location>
        <begin position="65"/>
        <end position="87"/>
    </location>
</feature>
<dbReference type="SUPFAM" id="SSF161098">
    <property type="entry name" value="MetI-like"/>
    <property type="match status" value="1"/>
</dbReference>
<dbReference type="EMBL" id="JAFIRA010000021">
    <property type="protein sequence ID" value="MCJ2543108.1"/>
    <property type="molecule type" value="Genomic_DNA"/>
</dbReference>
<evidence type="ECO:0000313" key="11">
    <source>
        <dbReference type="Proteomes" id="UP000830835"/>
    </source>
</evidence>
<evidence type="ECO:0000256" key="4">
    <source>
        <dbReference type="ARBA" id="ARBA00022475"/>
    </source>
</evidence>
<feature type="transmembrane region" description="Helical" evidence="8">
    <location>
        <begin position="99"/>
        <end position="120"/>
    </location>
</feature>
<dbReference type="PANTHER" id="PTHR43848">
    <property type="entry name" value="PUTRESCINE TRANSPORT SYSTEM PERMEASE PROTEIN POTI"/>
    <property type="match status" value="1"/>
</dbReference>
<evidence type="ECO:0000256" key="1">
    <source>
        <dbReference type="ARBA" id="ARBA00004651"/>
    </source>
</evidence>
<evidence type="ECO:0000256" key="8">
    <source>
        <dbReference type="RuleBase" id="RU363032"/>
    </source>
</evidence>
<keyword evidence="11" id="KW-1185">Reference proteome</keyword>
<keyword evidence="4" id="KW-1003">Cell membrane</keyword>
<keyword evidence="3 8" id="KW-0813">Transport</keyword>
<feature type="transmembrane region" description="Helical" evidence="8">
    <location>
        <begin position="181"/>
        <end position="203"/>
    </location>
</feature>
<proteinExistence type="inferred from homology"/>
<keyword evidence="5 8" id="KW-0812">Transmembrane</keyword>
<protein>
    <submittedName>
        <fullName evidence="10">ABC transporter permease</fullName>
    </submittedName>
</protein>
<feature type="transmembrane region" description="Helical" evidence="8">
    <location>
        <begin position="36"/>
        <end position="53"/>
    </location>
</feature>
<comment type="caution">
    <text evidence="10">The sequence shown here is derived from an EMBL/GenBank/DDBJ whole genome shotgun (WGS) entry which is preliminary data.</text>
</comment>
<dbReference type="CDD" id="cd06261">
    <property type="entry name" value="TM_PBP2"/>
    <property type="match status" value="1"/>
</dbReference>
<evidence type="ECO:0000256" key="7">
    <source>
        <dbReference type="ARBA" id="ARBA00023136"/>
    </source>
</evidence>
<dbReference type="PANTHER" id="PTHR43848:SF2">
    <property type="entry name" value="PUTRESCINE TRANSPORT SYSTEM PERMEASE PROTEIN POTI"/>
    <property type="match status" value="1"/>
</dbReference>
<keyword evidence="6 8" id="KW-1133">Transmembrane helix</keyword>
<dbReference type="InterPro" id="IPR000515">
    <property type="entry name" value="MetI-like"/>
</dbReference>
<organism evidence="10 11">
    <name type="scientific">Thermostichus vulcanus str. 'Rupite'</name>
    <dbReference type="NCBI Taxonomy" id="2813851"/>
    <lineage>
        <taxon>Bacteria</taxon>
        <taxon>Bacillati</taxon>
        <taxon>Cyanobacteriota</taxon>
        <taxon>Cyanophyceae</taxon>
        <taxon>Thermostichales</taxon>
        <taxon>Thermostichaceae</taxon>
        <taxon>Thermostichus</taxon>
    </lineage>
</organism>
<feature type="domain" description="ABC transmembrane type-1" evidence="9">
    <location>
        <begin position="61"/>
        <end position="254"/>
    </location>
</feature>
<feature type="transmembrane region" description="Helical" evidence="8">
    <location>
        <begin position="6"/>
        <end position="29"/>
    </location>
</feature>
<dbReference type="PROSITE" id="PS50928">
    <property type="entry name" value="ABC_TM1"/>
    <property type="match status" value="1"/>
</dbReference>
<evidence type="ECO:0000256" key="6">
    <source>
        <dbReference type="ARBA" id="ARBA00022989"/>
    </source>
</evidence>
<evidence type="ECO:0000259" key="9">
    <source>
        <dbReference type="PROSITE" id="PS50928"/>
    </source>
</evidence>
<keyword evidence="7 8" id="KW-0472">Membrane</keyword>
<dbReference type="Pfam" id="PF00528">
    <property type="entry name" value="BPD_transp_1"/>
    <property type="match status" value="1"/>
</dbReference>
<evidence type="ECO:0000256" key="5">
    <source>
        <dbReference type="ARBA" id="ARBA00022692"/>
    </source>
</evidence>
<comment type="similarity">
    <text evidence="2">Belongs to the binding-protein-dependent transport system permease family. CysTW subfamily.</text>
</comment>
<dbReference type="InterPro" id="IPR051789">
    <property type="entry name" value="Bact_Polyamine_Transport"/>
</dbReference>
<accession>A0ABT0CBD8</accession>
<gene>
    <name evidence="10" type="ORF">JX360_09350</name>
</gene>
<feature type="transmembrane region" description="Helical" evidence="8">
    <location>
        <begin position="236"/>
        <end position="257"/>
    </location>
</feature>
<feature type="transmembrane region" description="Helical" evidence="8">
    <location>
        <begin position="132"/>
        <end position="153"/>
    </location>
</feature>
<evidence type="ECO:0000256" key="3">
    <source>
        <dbReference type="ARBA" id="ARBA00022448"/>
    </source>
</evidence>
<comment type="subcellular location">
    <subcellularLocation>
        <location evidence="1 8">Cell membrane</location>
        <topology evidence="1 8">Multi-pass membrane protein</topology>
    </subcellularLocation>
</comment>
<evidence type="ECO:0000256" key="2">
    <source>
        <dbReference type="ARBA" id="ARBA00007069"/>
    </source>
</evidence>
<sequence>MGQMPAWLRGVSYALYAFLYLPILLIILYSFNRARFGLVWTGFTFDWYISLFQNPMAWRATQNTLILALVSTLISTVFGSLLGYGLYRYRFPGKNAFQGLMLLPVIIPDIVMAITLLLFYRFLRYYTGLFELGLGTMILAHITFQISFVAIVVRSRLQLLDPALEEAAHDLYANTWQKLRYVTLPLAMPGILAAALLAFTLSIDDFVISFFTSGPESLTLPILIYSSVRRGVTPEINALSTLIILVTLVVVIGSPLLGRLRQGPHFTNLTKSSVKPPVSNRGI</sequence>
<name>A0ABT0CBD8_THEVL</name>